<proteinExistence type="predicted"/>
<comment type="caution">
    <text evidence="2">The sequence shown here is derived from an EMBL/GenBank/DDBJ whole genome shotgun (WGS) entry which is preliminary data.</text>
</comment>
<name>A0A8J5KLR1_ZINOF</name>
<dbReference type="PANTHER" id="PTHR33167:SF43">
    <property type="entry name" value="PROTEIN WAVE"/>
    <property type="match status" value="1"/>
</dbReference>
<dbReference type="Proteomes" id="UP000734854">
    <property type="component" value="Unassembled WGS sequence"/>
</dbReference>
<gene>
    <name evidence="2" type="ORF">ZIOFF_050025</name>
</gene>
<dbReference type="EMBL" id="JACMSC010000014">
    <property type="protein sequence ID" value="KAG6488776.1"/>
    <property type="molecule type" value="Genomic_DNA"/>
</dbReference>
<reference evidence="2 3" key="1">
    <citation type="submission" date="2020-08" db="EMBL/GenBank/DDBJ databases">
        <title>Plant Genome Project.</title>
        <authorList>
            <person name="Zhang R.-G."/>
        </authorList>
    </citation>
    <scope>NUCLEOTIDE SEQUENCE [LARGE SCALE GENOMIC DNA]</scope>
    <source>
        <tissue evidence="2">Rhizome</tissue>
    </source>
</reference>
<evidence type="ECO:0000256" key="1">
    <source>
        <dbReference type="SAM" id="MobiDB-lite"/>
    </source>
</evidence>
<protein>
    <submittedName>
        <fullName evidence="2">Uncharacterized protein</fullName>
    </submittedName>
</protein>
<dbReference type="Pfam" id="PF05904">
    <property type="entry name" value="DUF863"/>
    <property type="match status" value="1"/>
</dbReference>
<sequence length="701" mass="78812">MVGGCLFCLKNVMSERQGVNIGDMTAMAMASRRGDLNLNLTPPPEYEEHVKEGLKYAMLQHEILFQHQVRELHRLYWTQKRLMNEVRWRRTNSVHDEVPVVDLVEFVSDSSDEIVNVSTEETRSGTYQYAFSTRHAKVNFSTTEAKVNKASELKVVEDANKKKKTHSQVTASYIPSLKIRMLNESGCTPLEKFLHSENLTNKWRNIKFINSDVGLEEHGGSQFVNSPTEKQRSKYKLTFIDLNIAQDDEFVNGFPDTVESSTSPSPKSTIILHGADLSVSNVEYSKGLTSMVQPGFLSPDLRNSSQRNASSLHHDIKISRPCSAQTSVQTSDAIYHMNYQSVDDEFLRSSIKSPEACCNDLVESISNAHRIITQHAADVPIIEELCKPGKGSTFSLLDQPIISDSRSMVPISCSYFENDCLHAPAESTNLPPNTGRLEEKMLHKEESEEDTLSSHAKVAHGEQQDEPESRDVTENNHFECTSENGCVAKHVVVSNSANSAIELDLVVPENIPSNEIPPFEESETFLGIEDRTCHFCTSQPKEYLDQRLTQVPLMDHIVAKAAKTLVSISSKKPLYTVDHLMSNRKIESESEQGMDQPQSSDSFETITLKLKEIRDDGSSVCDKLIDKDSRKDGSGYRLRRGLRDFQKDILPGIVSLSRHEICEDLYAIKYELNQSSRISEGNCLIPIRSRRSRPYGIGRGC</sequence>
<keyword evidence="3" id="KW-1185">Reference proteome</keyword>
<dbReference type="AlphaFoldDB" id="A0A8J5KLR1"/>
<accession>A0A8J5KLR1</accession>
<dbReference type="PANTHER" id="PTHR33167">
    <property type="entry name" value="TRANSCRIPTION FACTOR, PUTATIVE (DUF863)-RELATED"/>
    <property type="match status" value="1"/>
</dbReference>
<evidence type="ECO:0000313" key="2">
    <source>
        <dbReference type="EMBL" id="KAG6488776.1"/>
    </source>
</evidence>
<evidence type="ECO:0000313" key="3">
    <source>
        <dbReference type="Proteomes" id="UP000734854"/>
    </source>
</evidence>
<feature type="compositionally biased region" description="Basic and acidic residues" evidence="1">
    <location>
        <begin position="459"/>
        <end position="473"/>
    </location>
</feature>
<dbReference type="InterPro" id="IPR008581">
    <property type="entry name" value="DUF863_pln"/>
</dbReference>
<organism evidence="2 3">
    <name type="scientific">Zingiber officinale</name>
    <name type="common">Ginger</name>
    <name type="synonym">Amomum zingiber</name>
    <dbReference type="NCBI Taxonomy" id="94328"/>
    <lineage>
        <taxon>Eukaryota</taxon>
        <taxon>Viridiplantae</taxon>
        <taxon>Streptophyta</taxon>
        <taxon>Embryophyta</taxon>
        <taxon>Tracheophyta</taxon>
        <taxon>Spermatophyta</taxon>
        <taxon>Magnoliopsida</taxon>
        <taxon>Liliopsida</taxon>
        <taxon>Zingiberales</taxon>
        <taxon>Zingiberaceae</taxon>
        <taxon>Zingiber</taxon>
    </lineage>
</organism>
<feature type="region of interest" description="Disordered" evidence="1">
    <location>
        <begin position="442"/>
        <end position="473"/>
    </location>
</feature>